<feature type="region of interest" description="Disordered" evidence="1">
    <location>
        <begin position="30"/>
        <end position="67"/>
    </location>
</feature>
<keyword evidence="2" id="KW-1133">Transmembrane helix</keyword>
<evidence type="ECO:0000313" key="6">
    <source>
        <dbReference type="Proteomes" id="UP001254770"/>
    </source>
</evidence>
<dbReference type="InterPro" id="IPR032179">
    <property type="entry name" value="Cry22Aa_Ig-like"/>
</dbReference>
<dbReference type="EMBL" id="JARPXL010000007">
    <property type="protein sequence ID" value="MDT2544389.1"/>
    <property type="molecule type" value="Genomic_DNA"/>
</dbReference>
<accession>A0AAW8T7F8</accession>
<keyword evidence="2" id="KW-0812">Transmembrane</keyword>
<comment type="caution">
    <text evidence="5">The sequence shown here is derived from an EMBL/GenBank/DDBJ whole genome shotgun (WGS) entry which is preliminary data.</text>
</comment>
<dbReference type="AlphaFoldDB" id="A0AAW8T7F8"/>
<keyword evidence="3" id="KW-0732">Signal</keyword>
<dbReference type="Gene3D" id="2.60.40.10">
    <property type="entry name" value="Immunoglobulins"/>
    <property type="match status" value="2"/>
</dbReference>
<feature type="domain" description="Pesticidal crystal protein Cry22Aa Ig-like" evidence="4">
    <location>
        <begin position="72"/>
        <end position="143"/>
    </location>
</feature>
<sequence>MKWFKVLTLVAFVMMGINLNQSALATENEATQVSETASTESTTVSSRTESTTTTESSTTISPKVKAERSVPKIMGAENRTIVLNEKFDSKAGVTAQDTTDGVLTDKVKVSGTVDSSKVGKYVLTYSVENSQGEKTETTVTVTVKAPVTKANSYQVELADFSLPLNSKLSDEIQKRLVIKDKDNKVVQLSGVKVTVEGNERASKEGASSVKFTVNLPDGTTVKKAVTITVYSGIRILEPKEGYKHTGSIYEDAIDFMNYIEAYEIDSEGKEKLLTAYDENTGVGIKVLKTDLDISTPGKYSIVYRVTNSLGETKEHTSYVTVEKKPEAVTPTLQVTDQVMYVGDVLTKEIVLGWAKTTNTDQLSFEVIEDQLLINSLTNRLEKAGVYKIRFTASRIDEATQAELTVQKTITLTIKEKETTPTKETYTNTGTVAKRAVPTSSVGAKSLPKTGTEKADARLMISGIILVGLACFAAVNRKRVVK</sequence>
<evidence type="ECO:0000256" key="2">
    <source>
        <dbReference type="SAM" id="Phobius"/>
    </source>
</evidence>
<evidence type="ECO:0000259" key="4">
    <source>
        <dbReference type="Pfam" id="PF16403"/>
    </source>
</evidence>
<reference evidence="5" key="1">
    <citation type="submission" date="2023-03" db="EMBL/GenBank/DDBJ databases">
        <authorList>
            <person name="Shen W."/>
            <person name="Cai J."/>
        </authorList>
    </citation>
    <scope>NUCLEOTIDE SEQUENCE</scope>
    <source>
        <strain evidence="5">Y15</strain>
    </source>
</reference>
<dbReference type="RefSeq" id="WP_222226529.1">
    <property type="nucleotide sequence ID" value="NZ_CP081846.1"/>
</dbReference>
<evidence type="ECO:0000256" key="1">
    <source>
        <dbReference type="SAM" id="MobiDB-lite"/>
    </source>
</evidence>
<dbReference type="NCBIfam" id="TIGR01167">
    <property type="entry name" value="LPXTG_anchor"/>
    <property type="match status" value="1"/>
</dbReference>
<protein>
    <submittedName>
        <fullName evidence="5">DUF5011 domain-containing protein</fullName>
    </submittedName>
</protein>
<feature type="chain" id="PRO_5043420828" evidence="3">
    <location>
        <begin position="26"/>
        <end position="481"/>
    </location>
</feature>
<proteinExistence type="predicted"/>
<organism evidence="5 6">
    <name type="scientific">Enterococcus raffinosus</name>
    <dbReference type="NCBI Taxonomy" id="71452"/>
    <lineage>
        <taxon>Bacteria</taxon>
        <taxon>Bacillati</taxon>
        <taxon>Bacillota</taxon>
        <taxon>Bacilli</taxon>
        <taxon>Lactobacillales</taxon>
        <taxon>Enterococcaceae</taxon>
        <taxon>Enterococcus</taxon>
    </lineage>
</organism>
<feature type="transmembrane region" description="Helical" evidence="2">
    <location>
        <begin position="456"/>
        <end position="474"/>
    </location>
</feature>
<name>A0AAW8T7F8_9ENTE</name>
<dbReference type="InterPro" id="IPR013783">
    <property type="entry name" value="Ig-like_fold"/>
</dbReference>
<gene>
    <name evidence="5" type="ORF">P7D69_08590</name>
</gene>
<evidence type="ECO:0000256" key="3">
    <source>
        <dbReference type="SAM" id="SignalP"/>
    </source>
</evidence>
<evidence type="ECO:0000313" key="5">
    <source>
        <dbReference type="EMBL" id="MDT2544389.1"/>
    </source>
</evidence>
<keyword evidence="2" id="KW-0472">Membrane</keyword>
<dbReference type="Pfam" id="PF16403">
    <property type="entry name" value="Bact_surface_Ig-like"/>
    <property type="match status" value="1"/>
</dbReference>
<feature type="compositionally biased region" description="Low complexity" evidence="1">
    <location>
        <begin position="30"/>
        <end position="59"/>
    </location>
</feature>
<feature type="signal peptide" evidence="3">
    <location>
        <begin position="1"/>
        <end position="25"/>
    </location>
</feature>
<dbReference type="Proteomes" id="UP001254770">
    <property type="component" value="Unassembled WGS sequence"/>
</dbReference>